<evidence type="ECO:0000313" key="1">
    <source>
        <dbReference type="EMBL" id="MBA2892512.1"/>
    </source>
</evidence>
<dbReference type="RefSeq" id="WP_181611278.1">
    <property type="nucleotide sequence ID" value="NZ_BAABAM010000003.1"/>
</dbReference>
<keyword evidence="2" id="KW-1185">Reference proteome</keyword>
<name>A0A7W0CJS7_9ACTN</name>
<dbReference type="EMBL" id="JACDUR010000004">
    <property type="protein sequence ID" value="MBA2892512.1"/>
    <property type="molecule type" value="Genomic_DNA"/>
</dbReference>
<organism evidence="1 2">
    <name type="scientific">Nonomuraea soli</name>
    <dbReference type="NCBI Taxonomy" id="1032476"/>
    <lineage>
        <taxon>Bacteria</taxon>
        <taxon>Bacillati</taxon>
        <taxon>Actinomycetota</taxon>
        <taxon>Actinomycetes</taxon>
        <taxon>Streptosporangiales</taxon>
        <taxon>Streptosporangiaceae</taxon>
        <taxon>Nonomuraea</taxon>
    </lineage>
</organism>
<comment type="caution">
    <text evidence="1">The sequence shown here is derived from an EMBL/GenBank/DDBJ whole genome shotgun (WGS) entry which is preliminary data.</text>
</comment>
<reference evidence="1 2" key="1">
    <citation type="submission" date="2020-07" db="EMBL/GenBank/DDBJ databases">
        <title>Genomic Encyclopedia of Type Strains, Phase IV (KMG-IV): sequencing the most valuable type-strain genomes for metagenomic binning, comparative biology and taxonomic classification.</title>
        <authorList>
            <person name="Goeker M."/>
        </authorList>
    </citation>
    <scope>NUCLEOTIDE SEQUENCE [LARGE SCALE GENOMIC DNA]</scope>
    <source>
        <strain evidence="1 2">DSM 45533</strain>
    </source>
</reference>
<accession>A0A7W0CJS7</accession>
<dbReference type="Proteomes" id="UP000530928">
    <property type="component" value="Unassembled WGS sequence"/>
</dbReference>
<protein>
    <submittedName>
        <fullName evidence="1">Uncharacterized protein</fullName>
    </submittedName>
</protein>
<evidence type="ECO:0000313" key="2">
    <source>
        <dbReference type="Proteomes" id="UP000530928"/>
    </source>
</evidence>
<gene>
    <name evidence="1" type="ORF">HNR30_003866</name>
</gene>
<proteinExistence type="predicted"/>
<dbReference type="AlphaFoldDB" id="A0A7W0CJS7"/>
<sequence>MTEFVGLNPGAATKLATALKTAAESAGPLKGALSGGIAEAGAAFPSGARGSEQIGQCGTFLSDSERDLKWRIQTIQSVPGARRVRDDFRVADFPYSSADAAKRAGEDEAQKLKDAWAAYEKDPRMSNFDEMLKLLKSDQMKDPAFAAGFLNKLGHKAYGDIMAKWMEYNKDPYGKGLTPKELEEFKKELGPLVDAFAAADAAGLVPDLRKHLLTTSGPDVMTALLAAAPQSKEFIVEAGKYLASAVTGHTGPEDNWRLYWFFKALDGNPEAFQALLATDQTTADRLLQPLVLEEGRPPGLDALVSGAIAKALTGGFPGPERRKALAHAAAAYTDSFGKDPVLKKALVDALNTELGDPKTGREAFQTLAKALSARGLKPAALGDAEINAIVAKHAATWLPEIAALTASRNDKELGYLNPGKGWDNLSEKDLTNLIAGIFQRPEGRQTLSDGMRLLTGSLDMGGGDLNNPEDRKKFTLAMAQLGALGSLMVGAVHDIDLKEEERRKIVVETLILPIDLTIGRLGKLVPGEVSSTIWKNLLEERLKWPVAGNLAKTLDKEDNFFQKLPLIGGLFGGNENGEASDLVIELSEEHMKAYEDRLKAAGAPPLSPEDRVLLKNAIQGFYTEAVVDALKKRGG</sequence>